<dbReference type="EMBL" id="JAIMBW010000001">
    <property type="protein sequence ID" value="MBY4894634.1"/>
    <property type="molecule type" value="Genomic_DNA"/>
</dbReference>
<keyword evidence="3" id="KW-1185">Reference proteome</keyword>
<proteinExistence type="predicted"/>
<organism evidence="2">
    <name type="scientific">Gymnodinialimonas phycosphaerae</name>
    <dbReference type="NCBI Taxonomy" id="2841589"/>
    <lineage>
        <taxon>Bacteria</taxon>
        <taxon>Pseudomonadati</taxon>
        <taxon>Pseudomonadota</taxon>
        <taxon>Alphaproteobacteria</taxon>
        <taxon>Rhodobacterales</taxon>
        <taxon>Paracoccaceae</taxon>
        <taxon>Gymnodinialimonas</taxon>
    </lineage>
</organism>
<dbReference type="InterPro" id="IPR003646">
    <property type="entry name" value="SH3-like_bac-type"/>
</dbReference>
<dbReference type="PROSITE" id="PS51781">
    <property type="entry name" value="SH3B"/>
    <property type="match status" value="1"/>
</dbReference>
<dbReference type="AlphaFoldDB" id="A0A975YFE6"/>
<gene>
    <name evidence="2" type="ORF">KUL25_17885</name>
</gene>
<protein>
    <submittedName>
        <fullName evidence="2">SH3 domain-containing protein</fullName>
    </submittedName>
</protein>
<reference evidence="2 3" key="1">
    <citation type="submission" date="2021-07" db="EMBL/GenBank/DDBJ databases">
        <title>Karlodiniumbacter phycospheric gen. nov., sp. nov., a phycosphere bacterium isolated from karlodinium veneficum.</title>
        <authorList>
            <person name="Peng Y."/>
            <person name="Jiang L."/>
            <person name="Lee J."/>
        </authorList>
    </citation>
    <scope>NUCLEOTIDE SEQUENCE</scope>
    <source>
        <strain evidence="2 3">N5</strain>
    </source>
</reference>
<feature type="domain" description="SH3b" evidence="1">
    <location>
        <begin position="134"/>
        <end position="199"/>
    </location>
</feature>
<accession>A0A975YFE6</accession>
<dbReference type="Proteomes" id="UP000693972">
    <property type="component" value="Unassembled WGS sequence"/>
</dbReference>
<name>A0A975YFE6_9RHOB</name>
<evidence type="ECO:0000259" key="1">
    <source>
        <dbReference type="PROSITE" id="PS51781"/>
    </source>
</evidence>
<evidence type="ECO:0000313" key="3">
    <source>
        <dbReference type="Proteomes" id="UP000693972"/>
    </source>
</evidence>
<sequence>MIRLTVTLIVAIYIVLIVVPDADHGENVTVTRSTGQNWLVAMISDAEGTAQQRPPRDREPSARALRSTLTEGLVETADGFALDTATGERLDIVAVINPVDLLPQGDETQTTVANVSVATSPTPVAEGAPTTGPAQIWRVAANAVNFREGPSTNTRVLTSLTWGEEVEFLAEAPDNWARLRVLSSGVEGYMAAQFLEPAN</sequence>
<dbReference type="Gene3D" id="2.30.30.40">
    <property type="entry name" value="SH3 Domains"/>
    <property type="match status" value="1"/>
</dbReference>
<dbReference type="RefSeq" id="WP_257894173.1">
    <property type="nucleotide sequence ID" value="NZ_JAIMBW010000001.1"/>
</dbReference>
<dbReference type="Pfam" id="PF08239">
    <property type="entry name" value="SH3_3"/>
    <property type="match status" value="1"/>
</dbReference>
<dbReference type="EMBL" id="CP078073">
    <property type="protein sequence ID" value="QXL87276.1"/>
    <property type="molecule type" value="Genomic_DNA"/>
</dbReference>
<evidence type="ECO:0000313" key="2">
    <source>
        <dbReference type="EMBL" id="QXL87276.1"/>
    </source>
</evidence>